<proteinExistence type="inferred from homology"/>
<evidence type="ECO:0000256" key="6">
    <source>
        <dbReference type="ARBA" id="ARBA00022824"/>
    </source>
</evidence>
<evidence type="ECO:0000256" key="5">
    <source>
        <dbReference type="ARBA" id="ARBA00022729"/>
    </source>
</evidence>
<reference evidence="11" key="2">
    <citation type="submission" date="2012-08" db="EMBL/GenBank/DDBJ databases">
        <title>Genome sequence of Kazachstania naganishii.</title>
        <authorList>
            <person name="Gordon J.L."/>
            <person name="Armisen D."/>
            <person name="Proux-Wera E."/>
            <person name="OhEigeartaigh S.S."/>
            <person name="Byrne K.P."/>
            <person name="Wolfe K.H."/>
        </authorList>
    </citation>
    <scope>NUCLEOTIDE SEQUENCE [LARGE SCALE GENOMIC DNA]</scope>
    <source>
        <strain evidence="11">ATCC MYA-139 / BCRC 22969 / CBS 8797 / CCRC 22969 / KCTC 17520 / NBRC 10181 / NCYC 3082</strain>
    </source>
</reference>
<dbReference type="Proteomes" id="UP000006310">
    <property type="component" value="Chromosome 12"/>
</dbReference>
<dbReference type="InterPro" id="IPR011989">
    <property type="entry name" value="ARM-like"/>
</dbReference>
<evidence type="ECO:0000256" key="4">
    <source>
        <dbReference type="ARBA" id="ARBA00022448"/>
    </source>
</evidence>
<keyword evidence="5 9" id="KW-0732">Signal</keyword>
<keyword evidence="4" id="KW-0813">Transport</keyword>
<accession>J7RS17</accession>
<dbReference type="InterPro" id="IPR031884">
    <property type="entry name" value="Sil1_fungi"/>
</dbReference>
<dbReference type="Pfam" id="PF16782">
    <property type="entry name" value="SIL1"/>
    <property type="match status" value="1"/>
</dbReference>
<dbReference type="OrthoDB" id="448649at2759"/>
<dbReference type="GO" id="GO:0005783">
    <property type="term" value="C:endoplasmic reticulum"/>
    <property type="evidence" value="ECO:0007669"/>
    <property type="project" value="InterPro"/>
</dbReference>
<comment type="subunit">
    <text evidence="2">Interacts with KAR2.</text>
</comment>
<evidence type="ECO:0000256" key="1">
    <source>
        <dbReference type="ARBA" id="ARBA00010588"/>
    </source>
</evidence>
<feature type="chain" id="PRO_5003796309" description="Nucleotide exchange factor SIL1" evidence="9">
    <location>
        <begin position="20"/>
        <end position="395"/>
    </location>
</feature>
<dbReference type="Gene3D" id="1.25.10.10">
    <property type="entry name" value="Leucine-rich Repeat Variant"/>
    <property type="match status" value="1"/>
</dbReference>
<dbReference type="RefSeq" id="XP_022466928.1">
    <property type="nucleotide sequence ID" value="XM_022610653.1"/>
</dbReference>
<keyword evidence="7" id="KW-0653">Protein transport</keyword>
<dbReference type="GO" id="GO:0000774">
    <property type="term" value="F:adenyl-nucleotide exchange factor activity"/>
    <property type="evidence" value="ECO:0007669"/>
    <property type="project" value="EnsemblFungi"/>
</dbReference>
<organism evidence="10 11">
    <name type="scientific">Huiozyma naganishii (strain ATCC MYA-139 / BCRC 22969 / CBS 8797 / KCTC 17520 / NBRC 10181 / NCYC 3082 / Yp74L-3)</name>
    <name type="common">Yeast</name>
    <name type="synonym">Kazachstania naganishii</name>
    <dbReference type="NCBI Taxonomy" id="1071383"/>
    <lineage>
        <taxon>Eukaryota</taxon>
        <taxon>Fungi</taxon>
        <taxon>Dikarya</taxon>
        <taxon>Ascomycota</taxon>
        <taxon>Saccharomycotina</taxon>
        <taxon>Saccharomycetes</taxon>
        <taxon>Saccharomycetales</taxon>
        <taxon>Saccharomycetaceae</taxon>
        <taxon>Huiozyma</taxon>
    </lineage>
</organism>
<evidence type="ECO:0000256" key="8">
    <source>
        <dbReference type="ARBA" id="ARBA00023010"/>
    </source>
</evidence>
<sequence>MRLPLLLQLLPVFTRAVRAQGELNGLILAEQNDNTKDELNEDGTVRVPADLEIRGSLVCSKDTNDCYPREFEPQAVWQPVKRLQMLPAGLDIRMNLETGLKEAKWRESEPQEAPEPQEYELTGEFKEITASLISEDYTAAERQLQEVLDLAHDYKIGYKIVAHDFALLRNVSLDLMYPDSLREAAASCILSSVRNNPPAREHILEFFPEFTDDTFEAIAGLSPKQTVLMKRYLSTLEELLPQHHDFTGAQMSILDKAVSQMDDIHTNIRVLQLASKYLDHIDKNSVISQKELQGWTDRLVALIGNDRVDELHVRRFFDSLYNMKRHFPHDLHIGPGFQSWLLEQAGKRSANLKSDLHQRDLEQDEFDQKLVDSRFSVFGNKLAKRIKADEYRDEL</sequence>
<gene>
    <name evidence="10" type="primary">KNAG0L00600</name>
    <name evidence="10" type="ordered locus">KNAG_0L00600</name>
</gene>
<protein>
    <recommendedName>
        <fullName evidence="3">Nucleotide exchange factor SIL1</fullName>
    </recommendedName>
</protein>
<comment type="similarity">
    <text evidence="1">Belongs to the SIL1 family.</text>
</comment>
<dbReference type="OMA" id="GLDIRMN"/>
<dbReference type="HOGENOM" id="CLU_034955_0_0_1"/>
<evidence type="ECO:0000313" key="10">
    <source>
        <dbReference type="EMBL" id="CCK72683.1"/>
    </source>
</evidence>
<feature type="signal peptide" evidence="9">
    <location>
        <begin position="1"/>
        <end position="19"/>
    </location>
</feature>
<reference evidence="10 11" key="1">
    <citation type="journal article" date="2011" name="Proc. Natl. Acad. Sci. U.S.A.">
        <title>Evolutionary erosion of yeast sex chromosomes by mating-type switching accidents.</title>
        <authorList>
            <person name="Gordon J.L."/>
            <person name="Armisen D."/>
            <person name="Proux-Wera E."/>
            <person name="Oheigeartaigh S.S."/>
            <person name="Byrne K.P."/>
            <person name="Wolfe K.H."/>
        </authorList>
    </citation>
    <scope>NUCLEOTIDE SEQUENCE [LARGE SCALE GENOMIC DNA]</scope>
    <source>
        <strain evidence="11">ATCC MYA-139 / BCRC 22969 / CBS 8797 / CCRC 22969 / KCTC 17520 / NBRC 10181 / NCYC 3082</strain>
    </source>
</reference>
<keyword evidence="11" id="KW-1185">Reference proteome</keyword>
<dbReference type="EMBL" id="HE978325">
    <property type="protein sequence ID" value="CCK72683.1"/>
    <property type="molecule type" value="Genomic_DNA"/>
</dbReference>
<evidence type="ECO:0000256" key="3">
    <source>
        <dbReference type="ARBA" id="ARBA00015352"/>
    </source>
</evidence>
<name>J7RS17_HUIN7</name>
<evidence type="ECO:0000256" key="9">
    <source>
        <dbReference type="SAM" id="SignalP"/>
    </source>
</evidence>
<keyword evidence="8" id="KW-0811">Translocation</keyword>
<evidence type="ECO:0000313" key="11">
    <source>
        <dbReference type="Proteomes" id="UP000006310"/>
    </source>
</evidence>
<dbReference type="STRING" id="1071383.J7RS17"/>
<dbReference type="KEGG" id="kng:KNAG_0L00600"/>
<keyword evidence="6" id="KW-0256">Endoplasmic reticulum</keyword>
<evidence type="ECO:0000256" key="2">
    <source>
        <dbReference type="ARBA" id="ARBA00011799"/>
    </source>
</evidence>
<dbReference type="AlphaFoldDB" id="J7RS17"/>
<evidence type="ECO:0000256" key="7">
    <source>
        <dbReference type="ARBA" id="ARBA00022927"/>
    </source>
</evidence>
<dbReference type="GeneID" id="34528457"/>
<dbReference type="eggNOG" id="KOG2160">
    <property type="taxonomic scope" value="Eukaryota"/>
</dbReference>
<dbReference type="GO" id="GO:0006616">
    <property type="term" value="P:SRP-dependent cotranslational protein targeting to membrane, translocation"/>
    <property type="evidence" value="ECO:0007669"/>
    <property type="project" value="EnsemblFungi"/>
</dbReference>